<evidence type="ECO:0000259" key="10">
    <source>
        <dbReference type="PROSITE" id="PS51195"/>
    </source>
</evidence>
<dbReference type="InterPro" id="IPR014001">
    <property type="entry name" value="Helicase_ATP-bd"/>
</dbReference>
<dbReference type="Pfam" id="PF00271">
    <property type="entry name" value="Helicase_C"/>
    <property type="match status" value="1"/>
</dbReference>
<evidence type="ECO:0000256" key="7">
    <source>
        <dbReference type="SAM" id="MobiDB-lite"/>
    </source>
</evidence>
<evidence type="ECO:0000256" key="2">
    <source>
        <dbReference type="ARBA" id="ARBA00022801"/>
    </source>
</evidence>
<evidence type="ECO:0000259" key="8">
    <source>
        <dbReference type="PROSITE" id="PS51192"/>
    </source>
</evidence>
<dbReference type="InterPro" id="IPR027417">
    <property type="entry name" value="P-loop_NTPase"/>
</dbReference>
<keyword evidence="3 11" id="KW-0347">Helicase</keyword>
<dbReference type="EC" id="3.6.4.13" evidence="11"/>
<evidence type="ECO:0000259" key="9">
    <source>
        <dbReference type="PROSITE" id="PS51194"/>
    </source>
</evidence>
<dbReference type="SUPFAM" id="SSF52540">
    <property type="entry name" value="P-loop containing nucleoside triphosphate hydrolases"/>
    <property type="match status" value="1"/>
</dbReference>
<dbReference type="GO" id="GO:0003724">
    <property type="term" value="F:RNA helicase activity"/>
    <property type="evidence" value="ECO:0007669"/>
    <property type="project" value="UniProtKB-EC"/>
</dbReference>
<name>A0ABS4H2Z1_9BACL</name>
<comment type="caution">
    <text evidence="11">The sequence shown here is derived from an EMBL/GenBank/DDBJ whole genome shotgun (WGS) entry which is preliminary data.</text>
</comment>
<dbReference type="InterPro" id="IPR050079">
    <property type="entry name" value="DEAD_box_RNA_helicase"/>
</dbReference>
<feature type="domain" description="Helicase C-terminal" evidence="9">
    <location>
        <begin position="216"/>
        <end position="378"/>
    </location>
</feature>
<dbReference type="CDD" id="cd00268">
    <property type="entry name" value="DEADc"/>
    <property type="match status" value="1"/>
</dbReference>
<evidence type="ECO:0000256" key="6">
    <source>
        <dbReference type="PROSITE-ProRule" id="PRU00552"/>
    </source>
</evidence>
<dbReference type="CDD" id="cd18787">
    <property type="entry name" value="SF2_C_DEAD"/>
    <property type="match status" value="1"/>
</dbReference>
<gene>
    <name evidence="11" type="ORF">J2Z20_001628</name>
</gene>
<dbReference type="PANTHER" id="PTHR47959">
    <property type="entry name" value="ATP-DEPENDENT RNA HELICASE RHLE-RELATED"/>
    <property type="match status" value="1"/>
</dbReference>
<dbReference type="PROSITE" id="PS51194">
    <property type="entry name" value="HELICASE_CTER"/>
    <property type="match status" value="1"/>
</dbReference>
<evidence type="ECO:0000256" key="3">
    <source>
        <dbReference type="ARBA" id="ARBA00022806"/>
    </source>
</evidence>
<dbReference type="InterPro" id="IPR044742">
    <property type="entry name" value="DEAD/DEAH_RhlB"/>
</dbReference>
<reference evidence="11 12" key="1">
    <citation type="submission" date="2021-03" db="EMBL/GenBank/DDBJ databases">
        <title>Genomic Encyclopedia of Type Strains, Phase IV (KMG-IV): sequencing the most valuable type-strain genomes for metagenomic binning, comparative biology and taxonomic classification.</title>
        <authorList>
            <person name="Goeker M."/>
        </authorList>
    </citation>
    <scope>NUCLEOTIDE SEQUENCE [LARGE SCALE GENOMIC DNA]</scope>
    <source>
        <strain evidence="11 12">DSM 23491</strain>
    </source>
</reference>
<accession>A0ABS4H2Z1</accession>
<keyword evidence="2 11" id="KW-0378">Hydrolase</keyword>
<dbReference type="PROSITE" id="PS51195">
    <property type="entry name" value="Q_MOTIF"/>
    <property type="match status" value="1"/>
</dbReference>
<evidence type="ECO:0000256" key="5">
    <source>
        <dbReference type="ARBA" id="ARBA00038437"/>
    </source>
</evidence>
<dbReference type="PROSITE" id="PS51192">
    <property type="entry name" value="HELICASE_ATP_BIND_1"/>
    <property type="match status" value="1"/>
</dbReference>
<evidence type="ECO:0000313" key="12">
    <source>
        <dbReference type="Proteomes" id="UP001519273"/>
    </source>
</evidence>
<feature type="compositionally biased region" description="Polar residues" evidence="7">
    <location>
        <begin position="421"/>
        <end position="431"/>
    </location>
</feature>
<feature type="short sequence motif" description="Q motif" evidence="6">
    <location>
        <begin position="2"/>
        <end position="30"/>
    </location>
</feature>
<dbReference type="SMART" id="SM00490">
    <property type="entry name" value="HELICc"/>
    <property type="match status" value="1"/>
</dbReference>
<feature type="compositionally biased region" description="Basic and acidic residues" evidence="7">
    <location>
        <begin position="363"/>
        <end position="381"/>
    </location>
</feature>
<sequence length="450" mass="49794">MTDFNRLGISAEMEAVLRHQGIVEPTPVQEAAIPLILASKDVIAQAQTGTGKTFAFMLPILEKLDVQNGDVQALIVTPTRELAIQITAEARKLAAGKKGVAILAAYGGQDVEQQLRKLQGGCHIVIGTPGRLLDHLRRGTLKLNKVSSLVLDEADQMLHMGFLDEVEAIIAATPSSRGTLLFSATMPPAVRNLAKSYMRSPEEIIIQSHSQETLKSIRQIVVEVTDRTKQQALVSMMEQHQPYLAVIFCRTKRRAHDLNEALQKLGYMSDELHGDLTQAKREKVMRDFRSAKLQFLVATDVAARGLDVEGVTHVFNYDIPADVESYIHRIGRTGRAGNKGVAITFAAPKDRNQLQMIERGIRQTLERRDWKTGEQKSEPKKGAPVTDQGGERGRGQNQSKSHKPSGSGRQKSNDSRRGSDRSTQANQSGNRRGSKSDAWSRNRNNSRRSR</sequence>
<evidence type="ECO:0000313" key="11">
    <source>
        <dbReference type="EMBL" id="MBP1936747.1"/>
    </source>
</evidence>
<evidence type="ECO:0000256" key="1">
    <source>
        <dbReference type="ARBA" id="ARBA00022741"/>
    </source>
</evidence>
<keyword evidence="12" id="KW-1185">Reference proteome</keyword>
<feature type="compositionally biased region" description="Basic and acidic residues" evidence="7">
    <location>
        <begin position="411"/>
        <end position="420"/>
    </location>
</feature>
<protein>
    <submittedName>
        <fullName evidence="11">ATP-dependent RNA helicase DeaD</fullName>
        <ecNumber evidence="11">3.6.4.13</ecNumber>
    </submittedName>
</protein>
<dbReference type="Proteomes" id="UP001519273">
    <property type="component" value="Unassembled WGS sequence"/>
</dbReference>
<feature type="domain" description="Helicase ATP-binding" evidence="8">
    <location>
        <begin position="33"/>
        <end position="204"/>
    </location>
</feature>
<organism evidence="11 12">
    <name type="scientific">Paenibacillus sediminis</name>
    <dbReference type="NCBI Taxonomy" id="664909"/>
    <lineage>
        <taxon>Bacteria</taxon>
        <taxon>Bacillati</taxon>
        <taxon>Bacillota</taxon>
        <taxon>Bacilli</taxon>
        <taxon>Bacillales</taxon>
        <taxon>Paenibacillaceae</taxon>
        <taxon>Paenibacillus</taxon>
    </lineage>
</organism>
<dbReference type="Pfam" id="PF00270">
    <property type="entry name" value="DEAD"/>
    <property type="match status" value="1"/>
</dbReference>
<dbReference type="InterPro" id="IPR011545">
    <property type="entry name" value="DEAD/DEAH_box_helicase_dom"/>
</dbReference>
<keyword evidence="1" id="KW-0547">Nucleotide-binding</keyword>
<dbReference type="Gene3D" id="3.40.50.300">
    <property type="entry name" value="P-loop containing nucleotide triphosphate hydrolases"/>
    <property type="match status" value="2"/>
</dbReference>
<dbReference type="InterPro" id="IPR014014">
    <property type="entry name" value="RNA_helicase_DEAD_Q_motif"/>
</dbReference>
<dbReference type="GO" id="GO:0016787">
    <property type="term" value="F:hydrolase activity"/>
    <property type="evidence" value="ECO:0007669"/>
    <property type="project" value="UniProtKB-KW"/>
</dbReference>
<keyword evidence="4" id="KW-0067">ATP-binding</keyword>
<proteinExistence type="inferred from homology"/>
<dbReference type="EMBL" id="JAGGKP010000002">
    <property type="protein sequence ID" value="MBP1936747.1"/>
    <property type="molecule type" value="Genomic_DNA"/>
</dbReference>
<evidence type="ECO:0000256" key="4">
    <source>
        <dbReference type="ARBA" id="ARBA00022840"/>
    </source>
</evidence>
<feature type="region of interest" description="Disordered" evidence="7">
    <location>
        <begin position="363"/>
        <end position="450"/>
    </location>
</feature>
<comment type="similarity">
    <text evidence="5">Belongs to the DEAD box helicase family.</text>
</comment>
<feature type="domain" description="DEAD-box RNA helicase Q" evidence="10">
    <location>
        <begin position="2"/>
        <end position="30"/>
    </location>
</feature>
<dbReference type="SMART" id="SM00487">
    <property type="entry name" value="DEXDc"/>
    <property type="match status" value="1"/>
</dbReference>
<dbReference type="PANTHER" id="PTHR47959:SF13">
    <property type="entry name" value="ATP-DEPENDENT RNA HELICASE RHLE"/>
    <property type="match status" value="1"/>
</dbReference>
<dbReference type="InterPro" id="IPR001650">
    <property type="entry name" value="Helicase_C-like"/>
</dbReference>